<reference evidence="2" key="2">
    <citation type="submission" date="2004-02" db="EMBL/GenBank/DDBJ databases">
        <authorList>
            <consortium name="Genoscope"/>
            <consortium name="Whitehead Institute Centre for Genome Research"/>
        </authorList>
    </citation>
    <scope>NUCLEOTIDE SEQUENCE</scope>
</reference>
<evidence type="ECO:0000313" key="2">
    <source>
        <dbReference type="EMBL" id="CAF92774.1"/>
    </source>
</evidence>
<name>Q4T2V8_TETNG</name>
<comment type="caution">
    <text evidence="2">The sequence shown here is derived from an EMBL/GenBank/DDBJ whole genome shotgun (WGS) entry which is preliminary data.</text>
</comment>
<sequence>MASQGVIERAETGDRVCEKKQGRQQDDHKTSKNRRERKELQSKEAELDVRSSERDTVPQEASTDPEPPRSPPAEANGPTGIDCSNAPCSSYGNGSPTSPTSSRKTSGLGDISIVSSRAEGAGESSMQFSTRPPSAEQPGFMGTWQQQSTDSNLLYRMSQQGAVTRLPLKCDRSTMGRDLEEVQWHSSFCSLTRSCRCSSARCTNIHQT</sequence>
<organism evidence="2">
    <name type="scientific">Tetraodon nigroviridis</name>
    <name type="common">Spotted green pufferfish</name>
    <name type="synonym">Chelonodon nigroviridis</name>
    <dbReference type="NCBI Taxonomy" id="99883"/>
    <lineage>
        <taxon>Eukaryota</taxon>
        <taxon>Metazoa</taxon>
        <taxon>Chordata</taxon>
        <taxon>Craniata</taxon>
        <taxon>Vertebrata</taxon>
        <taxon>Euteleostomi</taxon>
        <taxon>Actinopterygii</taxon>
        <taxon>Neopterygii</taxon>
        <taxon>Teleostei</taxon>
        <taxon>Neoteleostei</taxon>
        <taxon>Acanthomorphata</taxon>
        <taxon>Eupercaria</taxon>
        <taxon>Tetraodontiformes</taxon>
        <taxon>Tetradontoidea</taxon>
        <taxon>Tetraodontidae</taxon>
        <taxon>Tetraodon</taxon>
    </lineage>
</organism>
<feature type="compositionally biased region" description="Basic and acidic residues" evidence="1">
    <location>
        <begin position="8"/>
        <end position="30"/>
    </location>
</feature>
<feature type="region of interest" description="Disordered" evidence="1">
    <location>
        <begin position="1"/>
        <end position="138"/>
    </location>
</feature>
<gene>
    <name evidence="2" type="ORF">GSTENG00008145001</name>
</gene>
<accession>Q4T2V8</accession>
<evidence type="ECO:0000256" key="1">
    <source>
        <dbReference type="SAM" id="MobiDB-lite"/>
    </source>
</evidence>
<protein>
    <submittedName>
        <fullName evidence="2">(spotted green pufferfish) hypothetical protein</fullName>
    </submittedName>
</protein>
<dbReference type="KEGG" id="tng:GSTEN00008145G001"/>
<reference evidence="2" key="1">
    <citation type="journal article" date="2004" name="Nature">
        <title>Genome duplication in the teleost fish Tetraodon nigroviridis reveals the early vertebrate proto-karyotype.</title>
        <authorList>
            <person name="Jaillon O."/>
            <person name="Aury J.-M."/>
            <person name="Brunet F."/>
            <person name="Petit J.-L."/>
            <person name="Stange-Thomann N."/>
            <person name="Mauceli E."/>
            <person name="Bouneau L."/>
            <person name="Fischer C."/>
            <person name="Ozouf-Costaz C."/>
            <person name="Bernot A."/>
            <person name="Nicaud S."/>
            <person name="Jaffe D."/>
            <person name="Fisher S."/>
            <person name="Lutfalla G."/>
            <person name="Dossat C."/>
            <person name="Segurens B."/>
            <person name="Dasilva C."/>
            <person name="Salanoubat M."/>
            <person name="Levy M."/>
            <person name="Boudet N."/>
            <person name="Castellano S."/>
            <person name="Anthouard V."/>
            <person name="Jubin C."/>
            <person name="Castelli V."/>
            <person name="Katinka M."/>
            <person name="Vacherie B."/>
            <person name="Biemont C."/>
            <person name="Skalli Z."/>
            <person name="Cattolico L."/>
            <person name="Poulain J."/>
            <person name="De Berardinis V."/>
            <person name="Cruaud C."/>
            <person name="Duprat S."/>
            <person name="Brottier P."/>
            <person name="Coutanceau J.-P."/>
            <person name="Gouzy J."/>
            <person name="Parra G."/>
            <person name="Lardier G."/>
            <person name="Chapple C."/>
            <person name="McKernan K.J."/>
            <person name="McEwan P."/>
            <person name="Bosak S."/>
            <person name="Kellis M."/>
            <person name="Volff J.-N."/>
            <person name="Guigo R."/>
            <person name="Zody M.C."/>
            <person name="Mesirov J."/>
            <person name="Lindblad-Toh K."/>
            <person name="Birren B."/>
            <person name="Nusbaum C."/>
            <person name="Kahn D."/>
            <person name="Robinson-Rechavi M."/>
            <person name="Laudet V."/>
            <person name="Schachter V."/>
            <person name="Quetier F."/>
            <person name="Saurin W."/>
            <person name="Scarpelli C."/>
            <person name="Wincker P."/>
            <person name="Lander E.S."/>
            <person name="Weissenbach J."/>
            <person name="Roest Crollius H."/>
        </authorList>
    </citation>
    <scope>NUCLEOTIDE SEQUENCE [LARGE SCALE GENOMIC DNA]</scope>
</reference>
<feature type="compositionally biased region" description="Basic and acidic residues" evidence="1">
    <location>
        <begin position="36"/>
        <end position="57"/>
    </location>
</feature>
<dbReference type="OrthoDB" id="8963219at2759"/>
<dbReference type="AlphaFoldDB" id="Q4T2V8"/>
<dbReference type="EMBL" id="CAAE01010165">
    <property type="protein sequence ID" value="CAF92774.1"/>
    <property type="molecule type" value="Genomic_DNA"/>
</dbReference>
<proteinExistence type="predicted"/>